<dbReference type="Pfam" id="PF01535">
    <property type="entry name" value="PPR"/>
    <property type="match status" value="2"/>
</dbReference>
<dbReference type="NCBIfam" id="TIGR00756">
    <property type="entry name" value="PPR"/>
    <property type="match status" value="5"/>
</dbReference>
<dbReference type="SUPFAM" id="SSF48452">
    <property type="entry name" value="TPR-like"/>
    <property type="match status" value="1"/>
</dbReference>
<comment type="caution">
    <text evidence="5">The sequence shown here is derived from an EMBL/GenBank/DDBJ whole genome shotgun (WGS) entry which is preliminary data.</text>
</comment>
<dbReference type="AlphaFoldDB" id="A0A978UIX4"/>
<dbReference type="PANTHER" id="PTHR47938">
    <property type="entry name" value="RESPIRATORY COMPLEX I CHAPERONE (CIA84), PUTATIVE (AFU_ORTHOLOGUE AFUA_2G06020)-RELATED"/>
    <property type="match status" value="1"/>
</dbReference>
<keyword evidence="2" id="KW-0677">Repeat</keyword>
<evidence type="ECO:0000256" key="1">
    <source>
        <dbReference type="ARBA" id="ARBA00007626"/>
    </source>
</evidence>
<evidence type="ECO:0000256" key="3">
    <source>
        <dbReference type="PROSITE-ProRule" id="PRU00708"/>
    </source>
</evidence>
<evidence type="ECO:0000256" key="2">
    <source>
        <dbReference type="ARBA" id="ARBA00022737"/>
    </source>
</evidence>
<evidence type="ECO:0000313" key="5">
    <source>
        <dbReference type="EMBL" id="KAH7514755.1"/>
    </source>
</evidence>
<reference evidence="5" key="1">
    <citation type="journal article" date="2021" name="Front. Plant Sci.">
        <title>Chromosome-Scale Genome Assembly for Chinese Sour Jujube and Insights Into Its Genome Evolution and Domestication Signature.</title>
        <authorList>
            <person name="Shen L.-Y."/>
            <person name="Luo H."/>
            <person name="Wang X.-L."/>
            <person name="Wang X.-M."/>
            <person name="Qiu X.-J."/>
            <person name="Liu H."/>
            <person name="Zhou S.-S."/>
            <person name="Jia K.-H."/>
            <person name="Nie S."/>
            <person name="Bao Y.-T."/>
            <person name="Zhang R.-G."/>
            <person name="Yun Q.-Z."/>
            <person name="Chai Y.-H."/>
            <person name="Lu J.-Y."/>
            <person name="Li Y."/>
            <person name="Zhao S.-W."/>
            <person name="Mao J.-F."/>
            <person name="Jia S.-G."/>
            <person name="Mao Y.-M."/>
        </authorList>
    </citation>
    <scope>NUCLEOTIDE SEQUENCE</scope>
    <source>
        <strain evidence="5">AT0</strain>
        <tissue evidence="5">Leaf</tissue>
    </source>
</reference>
<protein>
    <submittedName>
        <fullName evidence="5">Uncharacterized protein</fullName>
    </submittedName>
</protein>
<feature type="repeat" description="PPR" evidence="3">
    <location>
        <begin position="327"/>
        <end position="361"/>
    </location>
</feature>
<evidence type="ECO:0000256" key="4">
    <source>
        <dbReference type="SAM" id="MobiDB-lite"/>
    </source>
</evidence>
<proteinExistence type="inferred from homology"/>
<feature type="repeat" description="PPR" evidence="3">
    <location>
        <begin position="472"/>
        <end position="506"/>
    </location>
</feature>
<dbReference type="GO" id="GO:0003729">
    <property type="term" value="F:mRNA binding"/>
    <property type="evidence" value="ECO:0007669"/>
    <property type="project" value="TreeGrafter"/>
</dbReference>
<dbReference type="Gene3D" id="1.25.40.10">
    <property type="entry name" value="Tetratricopeptide repeat domain"/>
    <property type="match status" value="4"/>
</dbReference>
<dbReference type="InterPro" id="IPR011990">
    <property type="entry name" value="TPR-like_helical_dom_sf"/>
</dbReference>
<dbReference type="PANTHER" id="PTHR47938:SF7">
    <property type="entry name" value="PENTACOTRIPEPTIDE-REPEAT REGION OF PRORP DOMAIN-CONTAINING PROTEIN"/>
    <property type="match status" value="1"/>
</dbReference>
<feature type="repeat" description="PPR" evidence="3">
    <location>
        <begin position="292"/>
        <end position="326"/>
    </location>
</feature>
<accession>A0A978UIX4</accession>
<dbReference type="PROSITE" id="PS51375">
    <property type="entry name" value="PPR"/>
    <property type="match status" value="7"/>
</dbReference>
<dbReference type="Proteomes" id="UP000813462">
    <property type="component" value="Unassembled WGS sequence"/>
</dbReference>
<organism evidence="5 6">
    <name type="scientific">Ziziphus jujuba var. spinosa</name>
    <dbReference type="NCBI Taxonomy" id="714518"/>
    <lineage>
        <taxon>Eukaryota</taxon>
        <taxon>Viridiplantae</taxon>
        <taxon>Streptophyta</taxon>
        <taxon>Embryophyta</taxon>
        <taxon>Tracheophyta</taxon>
        <taxon>Spermatophyta</taxon>
        <taxon>Magnoliopsida</taxon>
        <taxon>eudicotyledons</taxon>
        <taxon>Gunneridae</taxon>
        <taxon>Pentapetalae</taxon>
        <taxon>rosids</taxon>
        <taxon>fabids</taxon>
        <taxon>Rosales</taxon>
        <taxon>Rhamnaceae</taxon>
        <taxon>Paliureae</taxon>
        <taxon>Ziziphus</taxon>
    </lineage>
</organism>
<sequence length="582" mass="65029">MKKFGDEQSNLLDQFERLTFEVQLNQAILGRSLSEPSTMGGSKMPLPSSMAQPPTAPPPPLVSQVRQGRRGWGFHKVLKKFLKPIFRRKGGSSGKKKMPADPKDQRNPVCFKFTSSIINGGIPSSYTTNPTRRIPSIVLSLVKRNQGVDKRPNRLQVTNLVDRIKALPTKERSEIIAKVEQVSNSLTICEFNDLLMAFVVAEEPDLALKFFANISSYGLVPDSQTLSIIIRCYCKNNNLDEAQRVLDGMVENGLNPNFATITIFINYLCKKGRLQRALKVLEVMGRIGYKPTVQIYNCLLKGLCYVGRVEEAVDVLLEIKKGEVKPDIYTYTAVMDGLCKVGRSDEAMELLVEALELGLKPDVVTFNTLFTGYSREGRPLEGIGVLKQMKEGDCRPDYISYKTLLHGLLKWEKARAAVRFYNEMVGIGFKVEESTMNTLVRGLCRTSCRKKGLLKDAHQLFEKMKCEGLVIDPSTYELMIQTLCIGKKTDEARINLKEMIEMGYSPGKVTLNNVIQALCEEGKVIEALPILVHANEEGRVPSSFSYNLLIGELNEQGNKLGACNVYGAALKRGMIPSRKPRQ</sequence>
<comment type="similarity">
    <text evidence="1">Belongs to the PPR family. P subfamily.</text>
</comment>
<feature type="repeat" description="PPR" evidence="3">
    <location>
        <begin position="362"/>
        <end position="396"/>
    </location>
</feature>
<feature type="repeat" description="PPR" evidence="3">
    <location>
        <begin position="257"/>
        <end position="291"/>
    </location>
</feature>
<evidence type="ECO:0000313" key="6">
    <source>
        <dbReference type="Proteomes" id="UP000813462"/>
    </source>
</evidence>
<feature type="repeat" description="PPR" evidence="3">
    <location>
        <begin position="397"/>
        <end position="431"/>
    </location>
</feature>
<dbReference type="InterPro" id="IPR002885">
    <property type="entry name" value="PPR_rpt"/>
</dbReference>
<gene>
    <name evidence="5" type="ORF">FEM48_Zijuj11G0124200</name>
</gene>
<feature type="repeat" description="PPR" evidence="3">
    <location>
        <begin position="222"/>
        <end position="256"/>
    </location>
</feature>
<dbReference type="Pfam" id="PF13041">
    <property type="entry name" value="PPR_2"/>
    <property type="match status" value="3"/>
</dbReference>
<feature type="region of interest" description="Disordered" evidence="4">
    <location>
        <begin position="33"/>
        <end position="65"/>
    </location>
</feature>
<dbReference type="EMBL" id="JAEACU010000011">
    <property type="protein sequence ID" value="KAH7514755.1"/>
    <property type="molecule type" value="Genomic_DNA"/>
</dbReference>
<name>A0A978UIX4_ZIZJJ</name>